<evidence type="ECO:0000313" key="3">
    <source>
        <dbReference type="EMBL" id="RKL66816.1"/>
    </source>
</evidence>
<dbReference type="SUPFAM" id="SSF50952">
    <property type="entry name" value="Soluble quinoprotein glucose dehydrogenase"/>
    <property type="match status" value="1"/>
</dbReference>
<dbReference type="PROSITE" id="PS51257">
    <property type="entry name" value="PROKAR_LIPOPROTEIN"/>
    <property type="match status" value="1"/>
</dbReference>
<accession>A0A3A9KQ60</accession>
<feature type="compositionally biased region" description="Low complexity" evidence="1">
    <location>
        <begin position="43"/>
        <end position="65"/>
    </location>
</feature>
<comment type="caution">
    <text evidence="3">The sequence shown here is derived from an EMBL/GenBank/DDBJ whole genome shotgun (WGS) entry which is preliminary data.</text>
</comment>
<dbReference type="PANTHER" id="PTHR19328:SF13">
    <property type="entry name" value="HIPL1 PROTEIN"/>
    <property type="match status" value="1"/>
</dbReference>
<dbReference type="Gene3D" id="2.120.10.30">
    <property type="entry name" value="TolB, C-terminal domain"/>
    <property type="match status" value="1"/>
</dbReference>
<feature type="domain" description="Glucose/Sorbosone dehydrogenase" evidence="2">
    <location>
        <begin position="94"/>
        <end position="386"/>
    </location>
</feature>
<dbReference type="Pfam" id="PF07995">
    <property type="entry name" value="GSDH"/>
    <property type="match status" value="1"/>
</dbReference>
<dbReference type="OrthoDB" id="9770043at2"/>
<dbReference type="EMBL" id="PDOE01000005">
    <property type="protein sequence ID" value="RKL66816.1"/>
    <property type="molecule type" value="Genomic_DNA"/>
</dbReference>
<dbReference type="InterPro" id="IPR011042">
    <property type="entry name" value="6-blade_b-propeller_TolB-like"/>
</dbReference>
<sequence>MMFYLKKDQNVIDVFRFLLPCISILVLAGCNTEDPDDEVKAPTLNEETSSESSNVQTNGENNEGTNSEKEDQIKSSLREAGTDDWEVETLAEDLEVPWAMEIHEGTIYMTDREGHILEWKDGLIEEFELQTSSEIASEGEGGLLGFVLTADFEDSSEGYAYYTFEGESGTLQNRVISITKENDEWVETDILLDDIPGSVIHNGGRIAVGPDDLLYVTTGDSDEPSLAQDENSLAGKILRMTFDGDVPEDNPIDNSYVYSFGHRNPQGLSWNDEGELYSSEHGSTAKDEINLIKPMTNYGWPVIKGENSEEGLQTPLIHSGEETWAPSGIAFWEDNLLVATLRGESLYFFDQTENQMKVVFEGEGRLRDVKVEEKKIYLLTNNTDGRGTPRNNDDRLLRLTLKE</sequence>
<organism evidence="3 4">
    <name type="scientific">Salipaludibacillus neizhouensis</name>
    <dbReference type="NCBI Taxonomy" id="885475"/>
    <lineage>
        <taxon>Bacteria</taxon>
        <taxon>Bacillati</taxon>
        <taxon>Bacillota</taxon>
        <taxon>Bacilli</taxon>
        <taxon>Bacillales</taxon>
        <taxon>Bacillaceae</taxon>
    </lineage>
</organism>
<evidence type="ECO:0000259" key="2">
    <source>
        <dbReference type="Pfam" id="PF07995"/>
    </source>
</evidence>
<gene>
    <name evidence="3" type="ORF">CR203_13350</name>
</gene>
<keyword evidence="4" id="KW-1185">Reference proteome</keyword>
<dbReference type="AlphaFoldDB" id="A0A3A9KQ60"/>
<evidence type="ECO:0000256" key="1">
    <source>
        <dbReference type="SAM" id="MobiDB-lite"/>
    </source>
</evidence>
<reference evidence="3 4" key="1">
    <citation type="submission" date="2017-10" db="EMBL/GenBank/DDBJ databases">
        <title>Bacillus sp. nov., a halophilic bacterium isolated from a Keqin Lake.</title>
        <authorList>
            <person name="Wang H."/>
        </authorList>
    </citation>
    <scope>NUCLEOTIDE SEQUENCE [LARGE SCALE GENOMIC DNA]</scope>
    <source>
        <strain evidence="3 4">KCTC 13187</strain>
    </source>
</reference>
<dbReference type="PANTHER" id="PTHR19328">
    <property type="entry name" value="HEDGEHOG-INTERACTING PROTEIN"/>
    <property type="match status" value="1"/>
</dbReference>
<dbReference type="RefSeq" id="WP_110934764.1">
    <property type="nucleotide sequence ID" value="NZ_KZ614146.1"/>
</dbReference>
<dbReference type="InterPro" id="IPR012938">
    <property type="entry name" value="Glc/Sorbosone_DH"/>
</dbReference>
<feature type="region of interest" description="Disordered" evidence="1">
    <location>
        <begin position="35"/>
        <end position="82"/>
    </location>
</feature>
<dbReference type="Proteomes" id="UP000281498">
    <property type="component" value="Unassembled WGS sequence"/>
</dbReference>
<proteinExistence type="predicted"/>
<dbReference type="InterPro" id="IPR011041">
    <property type="entry name" value="Quinoprot_gluc/sorb_DH_b-prop"/>
</dbReference>
<protein>
    <submittedName>
        <fullName evidence="3">Quinoprotein glucose dehydrogenase</fullName>
    </submittedName>
</protein>
<evidence type="ECO:0000313" key="4">
    <source>
        <dbReference type="Proteomes" id="UP000281498"/>
    </source>
</evidence>
<feature type="compositionally biased region" description="Basic and acidic residues" evidence="1">
    <location>
        <begin position="66"/>
        <end position="81"/>
    </location>
</feature>
<name>A0A3A9KQ60_9BACI</name>